<gene>
    <name evidence="2" type="ORF">GCM10017161_29770</name>
</gene>
<dbReference type="Proteomes" id="UP000623842">
    <property type="component" value="Unassembled WGS sequence"/>
</dbReference>
<dbReference type="PANTHER" id="PTHR47561:SF1">
    <property type="entry name" value="POLYSACCHARIDE DEACETYLASE FAMILY PROTEIN (AFU_ORTHOLOGUE AFUA_6G05030)"/>
    <property type="match status" value="1"/>
</dbReference>
<dbReference type="InterPro" id="IPR002509">
    <property type="entry name" value="NODB_dom"/>
</dbReference>
<dbReference type="GO" id="GO:0016810">
    <property type="term" value="F:hydrolase activity, acting on carbon-nitrogen (but not peptide) bonds"/>
    <property type="evidence" value="ECO:0007669"/>
    <property type="project" value="InterPro"/>
</dbReference>
<dbReference type="EMBL" id="BNCK01000007">
    <property type="protein sequence ID" value="GHF99387.1"/>
    <property type="molecule type" value="Genomic_DNA"/>
</dbReference>
<sequence>MTDAKIVNAMTVDVEDYFHVSAFDGVIKPEDWSSCKPTVDYNTKRLIDLFAQYDTKATFFILGWVARAFPDLIKSIADAGHEVASHGTNHRRASTQTREQLKDDITTSLDLLEQASGKKVLGYRAPSFSINKSNEWAFELLAELGLKYSSSTYPIEHDLYGTPDWPRFKYWRDEGLWEIPIPTIRKNDRNVGIGGGGYFRLYPYFLSKKRIDTFLAQEKQPYSFYFHPWEIDANQPRVKGASLKSKLRHYINLSRMEGKIENLLKDYSWSTMENVYLNNKP</sequence>
<keyword evidence="3" id="KW-1185">Reference proteome</keyword>
<dbReference type="PROSITE" id="PS51677">
    <property type="entry name" value="NODB"/>
    <property type="match status" value="1"/>
</dbReference>
<feature type="domain" description="NodB homology" evidence="1">
    <location>
        <begin position="29"/>
        <end position="281"/>
    </location>
</feature>
<comment type="caution">
    <text evidence="2">The sequence shown here is derived from an EMBL/GenBank/DDBJ whole genome shotgun (WGS) entry which is preliminary data.</text>
</comment>
<dbReference type="InterPro" id="IPR045235">
    <property type="entry name" value="PuuE_HpPgdA-like"/>
</dbReference>
<organism evidence="2 3">
    <name type="scientific">Thalassotalea marina</name>
    <dbReference type="NCBI Taxonomy" id="1673741"/>
    <lineage>
        <taxon>Bacteria</taxon>
        <taxon>Pseudomonadati</taxon>
        <taxon>Pseudomonadota</taxon>
        <taxon>Gammaproteobacteria</taxon>
        <taxon>Alteromonadales</taxon>
        <taxon>Colwelliaceae</taxon>
        <taxon>Thalassotalea</taxon>
    </lineage>
</organism>
<dbReference type="InterPro" id="IPR014344">
    <property type="entry name" value="XrtA_polysacc_deacetyl"/>
</dbReference>
<dbReference type="CDD" id="cd10941">
    <property type="entry name" value="CE4_PuuE_HpPgdA_like_2"/>
    <property type="match status" value="1"/>
</dbReference>
<dbReference type="AlphaFoldDB" id="A0A919EM84"/>
<dbReference type="Gene3D" id="3.20.20.370">
    <property type="entry name" value="Glycoside hydrolase/deacetylase"/>
    <property type="match status" value="1"/>
</dbReference>
<dbReference type="RefSeq" id="WP_189772172.1">
    <property type="nucleotide sequence ID" value="NZ_BNCK01000007.1"/>
</dbReference>
<dbReference type="InterPro" id="IPR022560">
    <property type="entry name" value="DUF3473"/>
</dbReference>
<evidence type="ECO:0000313" key="2">
    <source>
        <dbReference type="EMBL" id="GHF99387.1"/>
    </source>
</evidence>
<reference evidence="2" key="1">
    <citation type="journal article" date="2014" name="Int. J. Syst. Evol. Microbiol.">
        <title>Complete genome sequence of Corynebacterium casei LMG S-19264T (=DSM 44701T), isolated from a smear-ripened cheese.</title>
        <authorList>
            <consortium name="US DOE Joint Genome Institute (JGI-PGF)"/>
            <person name="Walter F."/>
            <person name="Albersmeier A."/>
            <person name="Kalinowski J."/>
            <person name="Ruckert C."/>
        </authorList>
    </citation>
    <scope>NUCLEOTIDE SEQUENCE</scope>
    <source>
        <strain evidence="2">KCTC 42731</strain>
    </source>
</reference>
<proteinExistence type="predicted"/>
<evidence type="ECO:0000313" key="3">
    <source>
        <dbReference type="Proteomes" id="UP000623842"/>
    </source>
</evidence>
<accession>A0A919EM84</accession>
<dbReference type="Pfam" id="PF11959">
    <property type="entry name" value="DUF3473"/>
    <property type="match status" value="1"/>
</dbReference>
<dbReference type="GO" id="GO:0005975">
    <property type="term" value="P:carbohydrate metabolic process"/>
    <property type="evidence" value="ECO:0007669"/>
    <property type="project" value="InterPro"/>
</dbReference>
<name>A0A919EM84_9GAMM</name>
<dbReference type="PANTHER" id="PTHR47561">
    <property type="entry name" value="POLYSACCHARIDE DEACETYLASE FAMILY PROTEIN (AFU_ORTHOLOGUE AFUA_6G05030)"/>
    <property type="match status" value="1"/>
</dbReference>
<evidence type="ECO:0000259" key="1">
    <source>
        <dbReference type="PROSITE" id="PS51677"/>
    </source>
</evidence>
<dbReference type="Pfam" id="PF01522">
    <property type="entry name" value="Polysacc_deac_1"/>
    <property type="match status" value="1"/>
</dbReference>
<dbReference type="NCBIfam" id="TIGR03006">
    <property type="entry name" value="pepcterm_polyde"/>
    <property type="match status" value="1"/>
</dbReference>
<dbReference type="SUPFAM" id="SSF88713">
    <property type="entry name" value="Glycoside hydrolase/deacetylase"/>
    <property type="match status" value="1"/>
</dbReference>
<reference evidence="2" key="2">
    <citation type="submission" date="2020-09" db="EMBL/GenBank/DDBJ databases">
        <authorList>
            <person name="Sun Q."/>
            <person name="Kim S."/>
        </authorList>
    </citation>
    <scope>NUCLEOTIDE SEQUENCE</scope>
    <source>
        <strain evidence="2">KCTC 42731</strain>
    </source>
</reference>
<protein>
    <submittedName>
        <fullName evidence="2">Polysaccharide deacetylase</fullName>
    </submittedName>
</protein>
<dbReference type="InterPro" id="IPR011330">
    <property type="entry name" value="Glyco_hydro/deAcase_b/a-brl"/>
</dbReference>